<evidence type="ECO:0000259" key="14">
    <source>
        <dbReference type="Pfam" id="PF02932"/>
    </source>
</evidence>
<dbReference type="SUPFAM" id="SSF63712">
    <property type="entry name" value="Nicotinic receptor ligand binding domain-like"/>
    <property type="match status" value="1"/>
</dbReference>
<feature type="domain" description="Neurotransmitter-gated ion-channel ligand-binding" evidence="13">
    <location>
        <begin position="95"/>
        <end position="295"/>
    </location>
</feature>
<comment type="subcellular location">
    <subcellularLocation>
        <location evidence="2">Cell membrane</location>
    </subcellularLocation>
    <subcellularLocation>
        <location evidence="1">Membrane</location>
        <topology evidence="1">Multi-pass membrane protein</topology>
    </subcellularLocation>
</comment>
<dbReference type="Proteomes" id="UP000283509">
    <property type="component" value="Unassembled WGS sequence"/>
</dbReference>
<dbReference type="PROSITE" id="PS00236">
    <property type="entry name" value="NEUROTR_ION_CHANNEL"/>
    <property type="match status" value="1"/>
</dbReference>
<dbReference type="PANTHER" id="PTHR18945">
    <property type="entry name" value="NEUROTRANSMITTER GATED ION CHANNEL"/>
    <property type="match status" value="1"/>
</dbReference>
<dbReference type="OrthoDB" id="407674at2759"/>
<dbReference type="GO" id="GO:0005886">
    <property type="term" value="C:plasma membrane"/>
    <property type="evidence" value="ECO:0007669"/>
    <property type="project" value="UniProtKB-SubCell"/>
</dbReference>
<accession>A0A3R7MJ70</accession>
<dbReference type="Pfam" id="PF02932">
    <property type="entry name" value="Neur_chan_memb"/>
    <property type="match status" value="1"/>
</dbReference>
<evidence type="ECO:0000256" key="7">
    <source>
        <dbReference type="ARBA" id="ARBA00022989"/>
    </source>
</evidence>
<comment type="similarity">
    <text evidence="11">Belongs to the ligand-gated ion channel (TC 1.A.9) family.</text>
</comment>
<keyword evidence="8 11" id="KW-0406">Ion transport</keyword>
<feature type="domain" description="Neurotransmitter-gated ion-channel transmembrane" evidence="14">
    <location>
        <begin position="304"/>
        <end position="404"/>
    </location>
</feature>
<keyword evidence="6" id="KW-0732">Signal</keyword>
<dbReference type="InterPro" id="IPR006028">
    <property type="entry name" value="GABAA/Glycine_rcpt"/>
</dbReference>
<dbReference type="InterPro" id="IPR018000">
    <property type="entry name" value="Neurotransmitter_ion_chnl_CS"/>
</dbReference>
<evidence type="ECO:0000256" key="12">
    <source>
        <dbReference type="SAM" id="MobiDB-lite"/>
    </source>
</evidence>
<dbReference type="SUPFAM" id="SSF90112">
    <property type="entry name" value="Neurotransmitter-gated ion-channel transmembrane pore"/>
    <property type="match status" value="1"/>
</dbReference>
<proteinExistence type="inferred from homology"/>
<dbReference type="InterPro" id="IPR036719">
    <property type="entry name" value="Neuro-gated_channel_TM_sf"/>
</dbReference>
<keyword evidence="10 11" id="KW-0407">Ion channel</keyword>
<dbReference type="Gene3D" id="1.20.58.390">
    <property type="entry name" value="Neurotransmitter-gated ion-channel transmembrane domain"/>
    <property type="match status" value="1"/>
</dbReference>
<dbReference type="Gene3D" id="2.70.170.10">
    <property type="entry name" value="Neurotransmitter-gated ion-channel ligand-binding domain"/>
    <property type="match status" value="1"/>
</dbReference>
<sequence length="501" mass="56282">MSVKEEILSVKLYGRQKLGKTEPLLLGGLDNNTSSLGFEEMSIGLLGRGRAGGPAGVFAVRVFFLLNAVVVARSLRMPSRSRGYTSPDLRQLDFLLHPSVYDRRQTPTADTGEATRVDIEFYIRSFSSVNPVDMDYSVDVSLRQRWAEARLNNTLRRPIDTHDPMVVKLLWKPEVYFPNAKHGDFQYVTVPNVLVRIQPNGTILYILRMKLTFSCMMDLSTFPLDHQTCSMEVASFAKTTRELYLNWYHDNPVKLYRQLHLLQFDVNFVAATNCSHSFLAGNYSCLQAVFHLQRNLAYHLVQSYLPSSLIVVVSWVSFWLDADAVASRVILGVTTLFTVCSESAAFGNKLSTVSYVKALDVWMGSCTVFVFLAMVEFTLVNYIGRHRRRLLFRSSAEGQEKLEARERSDSIRSTAVGTPEMAGNTPLDAGDSGAAGTGGSASVLRESPNTEKSAEGNVEVPLAWLNEAERAKRIDRNSRVVFPLLFLVFNLGYWVYYQALR</sequence>
<dbReference type="GO" id="GO:0005230">
    <property type="term" value="F:extracellular ligand-gated monoatomic ion channel activity"/>
    <property type="evidence" value="ECO:0007669"/>
    <property type="project" value="InterPro"/>
</dbReference>
<name>A0A3R7MJ70_PENVA</name>
<feature type="region of interest" description="Disordered" evidence="12">
    <location>
        <begin position="403"/>
        <end position="455"/>
    </location>
</feature>
<feature type="transmembrane region" description="Helical" evidence="11">
    <location>
        <begin position="361"/>
        <end position="383"/>
    </location>
</feature>
<dbReference type="InterPro" id="IPR006201">
    <property type="entry name" value="Neur_channel"/>
</dbReference>
<evidence type="ECO:0000259" key="13">
    <source>
        <dbReference type="Pfam" id="PF02931"/>
    </source>
</evidence>
<keyword evidence="16" id="KW-1185">Reference proteome</keyword>
<evidence type="ECO:0000256" key="8">
    <source>
        <dbReference type="ARBA" id="ARBA00023065"/>
    </source>
</evidence>
<dbReference type="InterPro" id="IPR038050">
    <property type="entry name" value="Neuro_actylchol_rec"/>
</dbReference>
<dbReference type="InterPro" id="IPR006029">
    <property type="entry name" value="Neurotrans-gated_channel_TM"/>
</dbReference>
<evidence type="ECO:0000256" key="5">
    <source>
        <dbReference type="ARBA" id="ARBA00022692"/>
    </source>
</evidence>
<evidence type="ECO:0000256" key="6">
    <source>
        <dbReference type="ARBA" id="ARBA00022729"/>
    </source>
</evidence>
<dbReference type="STRING" id="6689.A0A3R7MJ70"/>
<dbReference type="GO" id="GO:0099095">
    <property type="term" value="F:ligand-gated monoatomic anion channel activity"/>
    <property type="evidence" value="ECO:0007669"/>
    <property type="project" value="UniProtKB-ARBA"/>
</dbReference>
<keyword evidence="15" id="KW-0675">Receptor</keyword>
<dbReference type="EMBL" id="QCYY01000727">
    <property type="protein sequence ID" value="ROT83151.1"/>
    <property type="molecule type" value="Genomic_DNA"/>
</dbReference>
<keyword evidence="3 11" id="KW-0813">Transport</keyword>
<evidence type="ECO:0000256" key="3">
    <source>
        <dbReference type="ARBA" id="ARBA00022448"/>
    </source>
</evidence>
<dbReference type="PRINTS" id="PR00252">
    <property type="entry name" value="NRIONCHANNEL"/>
</dbReference>
<dbReference type="InterPro" id="IPR036734">
    <property type="entry name" value="Neur_chan_lig-bd_sf"/>
</dbReference>
<dbReference type="NCBIfam" id="TIGR00860">
    <property type="entry name" value="LIC"/>
    <property type="match status" value="1"/>
</dbReference>
<protein>
    <submittedName>
        <fullName evidence="15">Putative glycine receptor subunit alpha-2-like</fullName>
    </submittedName>
</protein>
<gene>
    <name evidence="15" type="ORF">C7M84_023667</name>
</gene>
<evidence type="ECO:0000256" key="1">
    <source>
        <dbReference type="ARBA" id="ARBA00004141"/>
    </source>
</evidence>
<evidence type="ECO:0000256" key="2">
    <source>
        <dbReference type="ARBA" id="ARBA00004236"/>
    </source>
</evidence>
<keyword evidence="9 11" id="KW-0472">Membrane</keyword>
<dbReference type="CDD" id="cd19049">
    <property type="entry name" value="LGIC_TM_anion"/>
    <property type="match status" value="1"/>
</dbReference>
<reference evidence="15 16" key="1">
    <citation type="submission" date="2018-04" db="EMBL/GenBank/DDBJ databases">
        <authorList>
            <person name="Zhang X."/>
            <person name="Yuan J."/>
            <person name="Li F."/>
            <person name="Xiang J."/>
        </authorList>
    </citation>
    <scope>NUCLEOTIDE SEQUENCE [LARGE SCALE GENOMIC DNA]</scope>
    <source>
        <tissue evidence="15">Muscle</tissue>
    </source>
</reference>
<feature type="transmembrane region" description="Helical" evidence="11">
    <location>
        <begin position="296"/>
        <end position="320"/>
    </location>
</feature>
<evidence type="ECO:0000256" key="10">
    <source>
        <dbReference type="ARBA" id="ARBA00023303"/>
    </source>
</evidence>
<keyword evidence="7 11" id="KW-1133">Transmembrane helix</keyword>
<dbReference type="AlphaFoldDB" id="A0A3R7MJ70"/>
<feature type="transmembrane region" description="Helical" evidence="11">
    <location>
        <begin position="480"/>
        <end position="497"/>
    </location>
</feature>
<keyword evidence="4" id="KW-1003">Cell membrane</keyword>
<reference evidence="15 16" key="2">
    <citation type="submission" date="2019-01" db="EMBL/GenBank/DDBJ databases">
        <title>The decoding of complex shrimp genome reveals the adaptation for benthos swimmer, frequently molting mechanism and breeding impact on genome.</title>
        <authorList>
            <person name="Sun Y."/>
            <person name="Gao Y."/>
            <person name="Yu Y."/>
        </authorList>
    </citation>
    <scope>NUCLEOTIDE SEQUENCE [LARGE SCALE GENOMIC DNA]</scope>
    <source>
        <tissue evidence="15">Muscle</tissue>
    </source>
</reference>
<comment type="caution">
    <text evidence="15">The sequence shown here is derived from an EMBL/GenBank/DDBJ whole genome shotgun (WGS) entry which is preliminary data.</text>
</comment>
<evidence type="ECO:0000256" key="9">
    <source>
        <dbReference type="ARBA" id="ARBA00023136"/>
    </source>
</evidence>
<dbReference type="GO" id="GO:0005254">
    <property type="term" value="F:chloride channel activity"/>
    <property type="evidence" value="ECO:0007669"/>
    <property type="project" value="UniProtKB-ARBA"/>
</dbReference>
<comment type="caution">
    <text evidence="11">Lacks conserved residue(s) required for the propagation of feature annotation.</text>
</comment>
<dbReference type="InterPro" id="IPR006202">
    <property type="entry name" value="Neur_chan_lig-bd"/>
</dbReference>
<keyword evidence="5 11" id="KW-0812">Transmembrane</keyword>
<organism evidence="15 16">
    <name type="scientific">Penaeus vannamei</name>
    <name type="common">Whiteleg shrimp</name>
    <name type="synonym">Litopenaeus vannamei</name>
    <dbReference type="NCBI Taxonomy" id="6689"/>
    <lineage>
        <taxon>Eukaryota</taxon>
        <taxon>Metazoa</taxon>
        <taxon>Ecdysozoa</taxon>
        <taxon>Arthropoda</taxon>
        <taxon>Crustacea</taxon>
        <taxon>Multicrustacea</taxon>
        <taxon>Malacostraca</taxon>
        <taxon>Eumalacostraca</taxon>
        <taxon>Eucarida</taxon>
        <taxon>Decapoda</taxon>
        <taxon>Dendrobranchiata</taxon>
        <taxon>Penaeoidea</taxon>
        <taxon>Penaeidae</taxon>
        <taxon>Penaeus</taxon>
    </lineage>
</organism>
<dbReference type="PRINTS" id="PR00253">
    <property type="entry name" value="GABAARECEPTR"/>
</dbReference>
<evidence type="ECO:0000313" key="16">
    <source>
        <dbReference type="Proteomes" id="UP000283509"/>
    </source>
</evidence>
<evidence type="ECO:0000256" key="11">
    <source>
        <dbReference type="RuleBase" id="RU000687"/>
    </source>
</evidence>
<dbReference type="GO" id="GO:0004888">
    <property type="term" value="F:transmembrane signaling receptor activity"/>
    <property type="evidence" value="ECO:0007669"/>
    <property type="project" value="InterPro"/>
</dbReference>
<evidence type="ECO:0000256" key="4">
    <source>
        <dbReference type="ARBA" id="ARBA00022475"/>
    </source>
</evidence>
<evidence type="ECO:0000313" key="15">
    <source>
        <dbReference type="EMBL" id="ROT83151.1"/>
    </source>
</evidence>
<dbReference type="Pfam" id="PF02931">
    <property type="entry name" value="Neur_chan_LBD"/>
    <property type="match status" value="1"/>
</dbReference>